<comment type="caution">
    <text evidence="2">The sequence shown here is derived from an EMBL/GenBank/DDBJ whole genome shotgun (WGS) entry which is preliminary data.</text>
</comment>
<dbReference type="PANTHER" id="PTHR48094:SF12">
    <property type="entry name" value="PARKINSON DISEASE PROTEIN 7 HOMOLOG"/>
    <property type="match status" value="1"/>
</dbReference>
<dbReference type="AlphaFoldDB" id="A0A9D1MDK0"/>
<dbReference type="SUPFAM" id="SSF52317">
    <property type="entry name" value="Class I glutamine amidotransferase-like"/>
    <property type="match status" value="1"/>
</dbReference>
<evidence type="ECO:0000313" key="3">
    <source>
        <dbReference type="Proteomes" id="UP000824109"/>
    </source>
</evidence>
<sequence length="180" mass="18981">MVYVFLADDFEENEAIEPVDIMRRAGIEVKTVSVMNGLSVRGAHGITVEADMMLSDADPAIFDMIVLPGGMGHLHLDASNGVHALINEALIRGKYIAAICAAPSILGKKQLLSGKRATCFPGFEKYCYGADLTGEKCVVDGKIITGRGPGAAADFGFAIVAELKGAAAAEALKSDMQYND</sequence>
<dbReference type="EMBL" id="DVNB01000099">
    <property type="protein sequence ID" value="HIU58062.1"/>
    <property type="molecule type" value="Genomic_DNA"/>
</dbReference>
<dbReference type="CDD" id="cd03135">
    <property type="entry name" value="GATase1_DJ-1"/>
    <property type="match status" value="1"/>
</dbReference>
<dbReference type="Pfam" id="PF01965">
    <property type="entry name" value="DJ-1_PfpI"/>
    <property type="match status" value="1"/>
</dbReference>
<dbReference type="InterPro" id="IPR029062">
    <property type="entry name" value="Class_I_gatase-like"/>
</dbReference>
<dbReference type="NCBIfam" id="TIGR01383">
    <property type="entry name" value="not_thiJ"/>
    <property type="match status" value="1"/>
</dbReference>
<evidence type="ECO:0000259" key="1">
    <source>
        <dbReference type="Pfam" id="PF01965"/>
    </source>
</evidence>
<dbReference type="PANTHER" id="PTHR48094">
    <property type="entry name" value="PROTEIN/NUCLEIC ACID DEGLYCASE DJ-1-RELATED"/>
    <property type="match status" value="1"/>
</dbReference>
<evidence type="ECO:0000313" key="2">
    <source>
        <dbReference type="EMBL" id="HIU58062.1"/>
    </source>
</evidence>
<feature type="domain" description="DJ-1/PfpI" evidence="1">
    <location>
        <begin position="2"/>
        <end position="161"/>
    </location>
</feature>
<organism evidence="2 3">
    <name type="scientific">Candidatus Ornithomonoglobus merdipullorum</name>
    <dbReference type="NCBI Taxonomy" id="2840895"/>
    <lineage>
        <taxon>Bacteria</taxon>
        <taxon>Bacillati</taxon>
        <taxon>Bacillota</taxon>
        <taxon>Clostridia</taxon>
        <taxon>Candidatus Ornithomonoglobus</taxon>
    </lineage>
</organism>
<proteinExistence type="predicted"/>
<reference evidence="2" key="1">
    <citation type="submission" date="2020-10" db="EMBL/GenBank/DDBJ databases">
        <authorList>
            <person name="Gilroy R."/>
        </authorList>
    </citation>
    <scope>NUCLEOTIDE SEQUENCE</scope>
    <source>
        <strain evidence="2">USAMLcec3-3695</strain>
    </source>
</reference>
<dbReference type="Gene3D" id="3.40.50.880">
    <property type="match status" value="1"/>
</dbReference>
<name>A0A9D1MDK0_9FIRM</name>
<dbReference type="GO" id="GO:0005737">
    <property type="term" value="C:cytoplasm"/>
    <property type="evidence" value="ECO:0007669"/>
    <property type="project" value="TreeGrafter"/>
</dbReference>
<reference evidence="2" key="2">
    <citation type="journal article" date="2021" name="PeerJ">
        <title>Extensive microbial diversity within the chicken gut microbiome revealed by metagenomics and culture.</title>
        <authorList>
            <person name="Gilroy R."/>
            <person name="Ravi A."/>
            <person name="Getino M."/>
            <person name="Pursley I."/>
            <person name="Horton D.L."/>
            <person name="Alikhan N.F."/>
            <person name="Baker D."/>
            <person name="Gharbi K."/>
            <person name="Hall N."/>
            <person name="Watson M."/>
            <person name="Adriaenssens E.M."/>
            <person name="Foster-Nyarko E."/>
            <person name="Jarju S."/>
            <person name="Secka A."/>
            <person name="Antonio M."/>
            <person name="Oren A."/>
            <person name="Chaudhuri R.R."/>
            <person name="La Ragione R."/>
            <person name="Hildebrand F."/>
            <person name="Pallen M.J."/>
        </authorList>
    </citation>
    <scope>NUCLEOTIDE SEQUENCE</scope>
    <source>
        <strain evidence="2">USAMLcec3-3695</strain>
    </source>
</reference>
<gene>
    <name evidence="2" type="ORF">IAA61_09685</name>
</gene>
<dbReference type="InterPro" id="IPR050325">
    <property type="entry name" value="Prot/Nucl_acid_deglycase"/>
</dbReference>
<accession>A0A9D1MDK0</accession>
<protein>
    <submittedName>
        <fullName evidence="2">DJ-1/PfpI family protein</fullName>
    </submittedName>
</protein>
<dbReference type="InterPro" id="IPR002818">
    <property type="entry name" value="DJ-1/PfpI"/>
</dbReference>
<dbReference type="Proteomes" id="UP000824109">
    <property type="component" value="Unassembled WGS sequence"/>
</dbReference>
<dbReference type="InterPro" id="IPR006287">
    <property type="entry name" value="DJ-1"/>
</dbReference>